<dbReference type="SUPFAM" id="SSF69635">
    <property type="entry name" value="Type III secretory system chaperone-like"/>
    <property type="match status" value="1"/>
</dbReference>
<gene>
    <name evidence="1" type="ORF">DFP86_11076</name>
</gene>
<dbReference type="AlphaFoldDB" id="A0A4R7B3Q0"/>
<evidence type="ECO:0000313" key="1">
    <source>
        <dbReference type="EMBL" id="TDR76650.1"/>
    </source>
</evidence>
<evidence type="ECO:0008006" key="3">
    <source>
        <dbReference type="Google" id="ProtNLM"/>
    </source>
</evidence>
<organism evidence="1 2">
    <name type="scientific">Paludibacterium purpuratum</name>
    <dbReference type="NCBI Taxonomy" id="1144873"/>
    <lineage>
        <taxon>Bacteria</taxon>
        <taxon>Pseudomonadati</taxon>
        <taxon>Pseudomonadota</taxon>
        <taxon>Betaproteobacteria</taxon>
        <taxon>Neisseriales</taxon>
        <taxon>Chromobacteriaceae</taxon>
        <taxon>Paludibacterium</taxon>
    </lineage>
</organism>
<dbReference type="CDD" id="cd16364">
    <property type="entry name" value="T3SC_I-like"/>
    <property type="match status" value="1"/>
</dbReference>
<name>A0A4R7B3Q0_9NEIS</name>
<accession>A0A4R7B3Q0</accession>
<dbReference type="EMBL" id="SNZP01000010">
    <property type="protein sequence ID" value="TDR76650.1"/>
    <property type="molecule type" value="Genomic_DNA"/>
</dbReference>
<protein>
    <recommendedName>
        <fullName evidence="3">Tir chaperone family protein CesT</fullName>
    </recommendedName>
</protein>
<sequence length="133" mass="14849">MQESDVVQCVARMTGLAATQLPLSIRYAQEGEDGQQDGVVDLFAERDRLILECEFMPRDASRAGEVALRANGNWFDASMSWLYYSADRQVLILTTSLVRADMTAEIFCQLLQAFIQSCAAMHARLVSLGCRLH</sequence>
<dbReference type="Gene3D" id="3.30.1460.10">
    <property type="match status" value="1"/>
</dbReference>
<keyword evidence="2" id="KW-1185">Reference proteome</keyword>
<reference evidence="1 2" key="1">
    <citation type="submission" date="2019-03" db="EMBL/GenBank/DDBJ databases">
        <title>Genomic Encyclopedia of Type Strains, Phase III (KMG-III): the genomes of soil and plant-associated and newly described type strains.</title>
        <authorList>
            <person name="Whitman W."/>
        </authorList>
    </citation>
    <scope>NUCLEOTIDE SEQUENCE [LARGE SCALE GENOMIC DNA]</scope>
    <source>
        <strain evidence="1 2">CECT 8976</strain>
    </source>
</reference>
<comment type="caution">
    <text evidence="1">The sequence shown here is derived from an EMBL/GenBank/DDBJ whole genome shotgun (WGS) entry which is preliminary data.</text>
</comment>
<evidence type="ECO:0000313" key="2">
    <source>
        <dbReference type="Proteomes" id="UP000295611"/>
    </source>
</evidence>
<dbReference type="Proteomes" id="UP000295611">
    <property type="component" value="Unassembled WGS sequence"/>
</dbReference>
<proteinExistence type="predicted"/>